<evidence type="ECO:0000259" key="5">
    <source>
        <dbReference type="PROSITE" id="PS51379"/>
    </source>
</evidence>
<dbReference type="SUPFAM" id="SSF54862">
    <property type="entry name" value="4Fe-4S ferredoxins"/>
    <property type="match status" value="1"/>
</dbReference>
<comment type="caution">
    <text evidence="6">The sequence shown here is derived from an EMBL/GenBank/DDBJ whole genome shotgun (WGS) entry which is preliminary data.</text>
</comment>
<gene>
    <name evidence="6" type="primary">fdx1</name>
    <name evidence="6" type="ORF">GCM10007424_01590</name>
</gene>
<dbReference type="Gene3D" id="3.30.70.20">
    <property type="match status" value="1"/>
</dbReference>
<dbReference type="PROSITE" id="PS51379">
    <property type="entry name" value="4FE4S_FER_2"/>
    <property type="match status" value="1"/>
</dbReference>
<dbReference type="InterPro" id="IPR017896">
    <property type="entry name" value="4Fe4S_Fe-S-bd"/>
</dbReference>
<keyword evidence="4" id="KW-0411">Iron-sulfur</keyword>
<keyword evidence="2" id="KW-0479">Metal-binding</keyword>
<keyword evidence="7" id="KW-1185">Reference proteome</keyword>
<dbReference type="InterPro" id="IPR017900">
    <property type="entry name" value="4Fe4S_Fe_S_CS"/>
</dbReference>
<dbReference type="Pfam" id="PF12838">
    <property type="entry name" value="Fer4_7"/>
    <property type="match status" value="1"/>
</dbReference>
<dbReference type="PANTHER" id="PTHR24960">
    <property type="entry name" value="PHOTOSYSTEM I IRON-SULFUR CENTER-RELATED"/>
    <property type="match status" value="1"/>
</dbReference>
<keyword evidence="1" id="KW-0004">4Fe-4S</keyword>
<dbReference type="EMBL" id="BMJE01000001">
    <property type="protein sequence ID" value="GGB65350.1"/>
    <property type="molecule type" value="Genomic_DNA"/>
</dbReference>
<dbReference type="InterPro" id="IPR050157">
    <property type="entry name" value="PSI_iron-sulfur_center"/>
</dbReference>
<keyword evidence="3" id="KW-0408">Iron</keyword>
<proteinExistence type="predicted"/>
<dbReference type="PROSITE" id="PS00198">
    <property type="entry name" value="4FE4S_FER_1"/>
    <property type="match status" value="1"/>
</dbReference>
<evidence type="ECO:0000313" key="7">
    <source>
        <dbReference type="Proteomes" id="UP000615760"/>
    </source>
</evidence>
<protein>
    <submittedName>
        <fullName evidence="6">Ferredoxin</fullName>
    </submittedName>
</protein>
<evidence type="ECO:0000256" key="1">
    <source>
        <dbReference type="ARBA" id="ARBA00022485"/>
    </source>
</evidence>
<evidence type="ECO:0000256" key="2">
    <source>
        <dbReference type="ARBA" id="ARBA00022723"/>
    </source>
</evidence>
<name>A0ABQ1JEP8_9FLAO</name>
<evidence type="ECO:0000256" key="3">
    <source>
        <dbReference type="ARBA" id="ARBA00023004"/>
    </source>
</evidence>
<sequence>MNVIGRNFVQIYSIKNKTKLMAIIITDECINCGACEPECPNTAIYEGADDWRYKDGTALNGTVVLPSGEEVDADAPQTPISDDLYYIVPSKCTECKGFHDEPQCAAVCPVDCCVPDDNHVESEETLLNRQAFLHNE</sequence>
<reference evidence="7" key="1">
    <citation type="journal article" date="2019" name="Int. J. Syst. Evol. Microbiol.">
        <title>The Global Catalogue of Microorganisms (GCM) 10K type strain sequencing project: providing services to taxonomists for standard genome sequencing and annotation.</title>
        <authorList>
            <consortium name="The Broad Institute Genomics Platform"/>
            <consortium name="The Broad Institute Genome Sequencing Center for Infectious Disease"/>
            <person name="Wu L."/>
            <person name="Ma J."/>
        </authorList>
    </citation>
    <scope>NUCLEOTIDE SEQUENCE [LARGE SCALE GENOMIC DNA]</scope>
    <source>
        <strain evidence="7">CGMCC 1.15461</strain>
    </source>
</reference>
<evidence type="ECO:0000256" key="4">
    <source>
        <dbReference type="ARBA" id="ARBA00023014"/>
    </source>
</evidence>
<accession>A0ABQ1JEP8</accession>
<feature type="domain" description="4Fe-4S ferredoxin-type" evidence="5">
    <location>
        <begin position="20"/>
        <end position="49"/>
    </location>
</feature>
<evidence type="ECO:0000313" key="6">
    <source>
        <dbReference type="EMBL" id="GGB65350.1"/>
    </source>
</evidence>
<dbReference type="Proteomes" id="UP000615760">
    <property type="component" value="Unassembled WGS sequence"/>
</dbReference>
<organism evidence="6 7">
    <name type="scientific">Flavobacterium suaedae</name>
    <dbReference type="NCBI Taxonomy" id="1767027"/>
    <lineage>
        <taxon>Bacteria</taxon>
        <taxon>Pseudomonadati</taxon>
        <taxon>Bacteroidota</taxon>
        <taxon>Flavobacteriia</taxon>
        <taxon>Flavobacteriales</taxon>
        <taxon>Flavobacteriaceae</taxon>
        <taxon>Flavobacterium</taxon>
    </lineage>
</organism>
<dbReference type="PANTHER" id="PTHR24960:SF79">
    <property type="entry name" value="PHOTOSYSTEM I IRON-SULFUR CENTER"/>
    <property type="match status" value="1"/>
</dbReference>